<reference evidence="2" key="1">
    <citation type="submission" date="2010-07" db="EMBL/GenBank/DDBJ databases">
        <title>Gene structure and function analysis of the virulence-related plasmid pVH1 from Vibrio harveyi VIB645.</title>
        <authorList>
            <person name="Hou X."/>
            <person name="Sun J."/>
            <person name="Sun B."/>
            <person name="Liu J."/>
            <person name="Zhang X."/>
        </authorList>
    </citation>
    <scope>NUCLEOTIDE SEQUENCE</scope>
    <source>
        <strain evidence="2">VIB645</strain>
        <plasmid evidence="2">pVH1</plasmid>
    </source>
</reference>
<evidence type="ECO:0000256" key="1">
    <source>
        <dbReference type="SAM" id="Phobius"/>
    </source>
</evidence>
<sequence>MNRKGGLEHDQGRCAVPSRVCNDSLSSNSRACIHCGEPDPFGIEKAKKIVAILLLGAVGLYCYFSGYFDFLYR</sequence>
<keyword evidence="1" id="KW-1133">Transmembrane helix</keyword>
<organism evidence="2">
    <name type="scientific">Vibrio harveyi</name>
    <name type="common">Beneckea harveyi</name>
    <dbReference type="NCBI Taxonomy" id="669"/>
    <lineage>
        <taxon>Bacteria</taxon>
        <taxon>Pseudomonadati</taxon>
        <taxon>Pseudomonadota</taxon>
        <taxon>Gammaproteobacteria</taxon>
        <taxon>Vibrionales</taxon>
        <taxon>Vibrionaceae</taxon>
        <taxon>Vibrio</taxon>
    </lineage>
</organism>
<keyword evidence="2" id="KW-0614">Plasmid</keyword>
<feature type="transmembrane region" description="Helical" evidence="1">
    <location>
        <begin position="49"/>
        <end position="68"/>
    </location>
</feature>
<dbReference type="AlphaFoldDB" id="E5G5J9"/>
<accession>E5G5J9</accession>
<proteinExistence type="predicted"/>
<protein>
    <submittedName>
        <fullName evidence="2">Uncharacterized protein</fullName>
    </submittedName>
</protein>
<keyword evidence="1" id="KW-0472">Membrane</keyword>
<evidence type="ECO:0000313" key="2">
    <source>
        <dbReference type="EMBL" id="ADQ53925.1"/>
    </source>
</evidence>
<geneLocation type="plasmid" evidence="2">
    <name>pVH1</name>
</geneLocation>
<keyword evidence="1" id="KW-0812">Transmembrane</keyword>
<dbReference type="EMBL" id="HM752257">
    <property type="protein sequence ID" value="ADQ53925.1"/>
    <property type="molecule type" value="Genomic_DNA"/>
</dbReference>
<name>E5G5J9_VIBHA</name>